<dbReference type="Gene3D" id="3.30.2310.20">
    <property type="entry name" value="RelE-like"/>
    <property type="match status" value="1"/>
</dbReference>
<dbReference type="Proteomes" id="UP000249638">
    <property type="component" value="Unassembled WGS sequence"/>
</dbReference>
<evidence type="ECO:0000256" key="1">
    <source>
        <dbReference type="ARBA" id="ARBA00006226"/>
    </source>
</evidence>
<evidence type="ECO:0000313" key="4">
    <source>
        <dbReference type="Proteomes" id="UP000249638"/>
    </source>
</evidence>
<dbReference type="NCBIfam" id="TIGR02385">
    <property type="entry name" value="RelE_StbE"/>
    <property type="match status" value="1"/>
</dbReference>
<gene>
    <name evidence="3" type="ORF">C7416_11246</name>
</gene>
<name>A0A2W7NPZ8_9BURK</name>
<dbReference type="InterPro" id="IPR007712">
    <property type="entry name" value="RelE/ParE_toxin"/>
</dbReference>
<comment type="caution">
    <text evidence="3">The sequence shown here is derived from an EMBL/GenBank/DDBJ whole genome shotgun (WGS) entry which is preliminary data.</text>
</comment>
<dbReference type="Pfam" id="PF05016">
    <property type="entry name" value="ParE_toxin"/>
    <property type="match status" value="1"/>
</dbReference>
<dbReference type="InterPro" id="IPR035093">
    <property type="entry name" value="RelE/ParE_toxin_dom_sf"/>
</dbReference>
<protein>
    <submittedName>
        <fullName evidence="3">Addiction module RelE/StbE family toxin</fullName>
    </submittedName>
</protein>
<dbReference type="InterPro" id="IPR051803">
    <property type="entry name" value="TA_system_RelE-like_toxin"/>
</dbReference>
<accession>A0A2W7NPZ8</accession>
<dbReference type="PANTHER" id="PTHR33755">
    <property type="entry name" value="TOXIN PARE1-RELATED"/>
    <property type="match status" value="1"/>
</dbReference>
<organism evidence="3 4">
    <name type="scientific">Cupriavidus phytorum</name>
    <dbReference type="NCBI Taxonomy" id="3024399"/>
    <lineage>
        <taxon>Bacteria</taxon>
        <taxon>Pseudomonadati</taxon>
        <taxon>Pseudomonadota</taxon>
        <taxon>Betaproteobacteria</taxon>
        <taxon>Burkholderiales</taxon>
        <taxon>Burkholderiaceae</taxon>
        <taxon>Cupriavidus</taxon>
    </lineage>
</organism>
<keyword evidence="2" id="KW-1277">Toxin-antitoxin system</keyword>
<comment type="similarity">
    <text evidence="1">Belongs to the RelE toxin family.</text>
</comment>
<reference evidence="3" key="1">
    <citation type="submission" date="2018-06" db="EMBL/GenBank/DDBJ databases">
        <title>Genomic Encyclopedia of Type Strains, Phase IV (KMG-V): Genome sequencing to study the core and pangenomes of soil and plant-associated prokaryotes.</title>
        <authorList>
            <person name="Whitman W."/>
        </authorList>
    </citation>
    <scope>NUCLEOTIDE SEQUENCE [LARGE SCALE GENOMIC DNA]</scope>
    <source>
        <strain evidence="3">MLR2-44</strain>
    </source>
</reference>
<dbReference type="AlphaFoldDB" id="A0A2W7NPZ8"/>
<evidence type="ECO:0000313" key="3">
    <source>
        <dbReference type="EMBL" id="PZX23440.1"/>
    </source>
</evidence>
<keyword evidence="4" id="KW-1185">Reference proteome</keyword>
<evidence type="ECO:0000256" key="2">
    <source>
        <dbReference type="ARBA" id="ARBA00022649"/>
    </source>
</evidence>
<sequence>MRAVWTALARRDRTLIFEFIAQDDVEAAARLDERFFQAAERLCAFPVLAPAGSVQGTRELVVHEHYRLIYEIEGDTVLVLALVHTSRCWPPVEDRT</sequence>
<dbReference type="PANTHER" id="PTHR33755:SF6">
    <property type="entry name" value="PLASMID STABILIZATION SYSTEM PROTEIN"/>
    <property type="match status" value="1"/>
</dbReference>
<dbReference type="EMBL" id="QKZN01000012">
    <property type="protein sequence ID" value="PZX23440.1"/>
    <property type="molecule type" value="Genomic_DNA"/>
</dbReference>
<proteinExistence type="inferred from homology"/>